<dbReference type="AlphaFoldDB" id="W4FK63"/>
<gene>
    <name evidence="2" type="ORF">H257_16645</name>
</gene>
<evidence type="ECO:0000256" key="1">
    <source>
        <dbReference type="SAM" id="Phobius"/>
    </source>
</evidence>
<evidence type="ECO:0000313" key="2">
    <source>
        <dbReference type="EMBL" id="ETV67098.1"/>
    </source>
</evidence>
<organism evidence="2">
    <name type="scientific">Aphanomyces astaci</name>
    <name type="common">Crayfish plague agent</name>
    <dbReference type="NCBI Taxonomy" id="112090"/>
    <lineage>
        <taxon>Eukaryota</taxon>
        <taxon>Sar</taxon>
        <taxon>Stramenopiles</taxon>
        <taxon>Oomycota</taxon>
        <taxon>Saprolegniomycetes</taxon>
        <taxon>Saprolegniales</taxon>
        <taxon>Verrucalvaceae</taxon>
        <taxon>Aphanomyces</taxon>
    </lineage>
</organism>
<name>W4FK63_APHAT</name>
<proteinExistence type="predicted"/>
<accession>W4FK63</accession>
<dbReference type="GeneID" id="20818641"/>
<sequence>MIVRAVADDEFTSVDVGASTARLVWIVTSTCGVVLLLVDLPSILSPSPSISLLLPRFLQQPAHPVDTTALANLVVGYLFGGFWVHCREQSLSLWTKALGWTVAVASVGNLALVGYVLRALLDADGDWTVFWLGRRRPRRSPTLHVFDPNV</sequence>
<keyword evidence="1" id="KW-0812">Transmembrane</keyword>
<dbReference type="VEuPathDB" id="FungiDB:H257_16645"/>
<keyword evidence="1" id="KW-1133">Transmembrane helix</keyword>
<dbReference type="RefSeq" id="XP_009843467.1">
    <property type="nucleotide sequence ID" value="XM_009845165.1"/>
</dbReference>
<protein>
    <submittedName>
        <fullName evidence="2">Uncharacterized protein</fullName>
    </submittedName>
</protein>
<feature type="transmembrane region" description="Helical" evidence="1">
    <location>
        <begin position="65"/>
        <end position="85"/>
    </location>
</feature>
<keyword evidence="1" id="KW-0472">Membrane</keyword>
<feature type="transmembrane region" description="Helical" evidence="1">
    <location>
        <begin position="97"/>
        <end position="117"/>
    </location>
</feature>
<reference evidence="2" key="1">
    <citation type="submission" date="2013-12" db="EMBL/GenBank/DDBJ databases">
        <title>The Genome Sequence of Aphanomyces astaci APO3.</title>
        <authorList>
            <consortium name="The Broad Institute Genomics Platform"/>
            <person name="Russ C."/>
            <person name="Tyler B."/>
            <person name="van West P."/>
            <person name="Dieguez-Uribeondo J."/>
            <person name="Young S.K."/>
            <person name="Zeng Q."/>
            <person name="Gargeya S."/>
            <person name="Fitzgerald M."/>
            <person name="Abouelleil A."/>
            <person name="Alvarado L."/>
            <person name="Chapman S.B."/>
            <person name="Gainer-Dewar J."/>
            <person name="Goldberg J."/>
            <person name="Griggs A."/>
            <person name="Gujja S."/>
            <person name="Hansen M."/>
            <person name="Howarth C."/>
            <person name="Imamovic A."/>
            <person name="Ireland A."/>
            <person name="Larimer J."/>
            <person name="McCowan C."/>
            <person name="Murphy C."/>
            <person name="Pearson M."/>
            <person name="Poon T.W."/>
            <person name="Priest M."/>
            <person name="Roberts A."/>
            <person name="Saif S."/>
            <person name="Shea T."/>
            <person name="Sykes S."/>
            <person name="Wortman J."/>
            <person name="Nusbaum C."/>
            <person name="Birren B."/>
        </authorList>
    </citation>
    <scope>NUCLEOTIDE SEQUENCE [LARGE SCALE GENOMIC DNA]</scope>
    <source>
        <strain evidence="2">APO3</strain>
    </source>
</reference>
<dbReference type="EMBL" id="KI913202">
    <property type="protein sequence ID" value="ETV67098.1"/>
    <property type="molecule type" value="Genomic_DNA"/>
</dbReference>
<feature type="transmembrane region" description="Helical" evidence="1">
    <location>
        <begin position="23"/>
        <end position="44"/>
    </location>
</feature>